<feature type="region of interest" description="Disordered" evidence="1">
    <location>
        <begin position="55"/>
        <end position="97"/>
    </location>
</feature>
<dbReference type="AlphaFoldDB" id="A0A914WDD3"/>
<protein>
    <submittedName>
        <fullName evidence="3">Uncharacterized protein</fullName>
    </submittedName>
</protein>
<evidence type="ECO:0000256" key="1">
    <source>
        <dbReference type="SAM" id="MobiDB-lite"/>
    </source>
</evidence>
<evidence type="ECO:0000313" key="2">
    <source>
        <dbReference type="Proteomes" id="UP000887566"/>
    </source>
</evidence>
<name>A0A914WDD3_9BILA</name>
<accession>A0A914WDD3</accession>
<dbReference type="Proteomes" id="UP000887566">
    <property type="component" value="Unplaced"/>
</dbReference>
<evidence type="ECO:0000313" key="3">
    <source>
        <dbReference type="WBParaSite" id="PSAMB.scaffold3931size16363.g22940.t1"/>
    </source>
</evidence>
<feature type="compositionally biased region" description="Basic and acidic residues" evidence="1">
    <location>
        <begin position="82"/>
        <end position="97"/>
    </location>
</feature>
<organism evidence="2 3">
    <name type="scientific">Plectus sambesii</name>
    <dbReference type="NCBI Taxonomy" id="2011161"/>
    <lineage>
        <taxon>Eukaryota</taxon>
        <taxon>Metazoa</taxon>
        <taxon>Ecdysozoa</taxon>
        <taxon>Nematoda</taxon>
        <taxon>Chromadorea</taxon>
        <taxon>Plectida</taxon>
        <taxon>Plectina</taxon>
        <taxon>Plectoidea</taxon>
        <taxon>Plectidae</taxon>
        <taxon>Plectus</taxon>
    </lineage>
</organism>
<sequence length="125" mass="14249">MNTAGKGNGVKLNQVGGWFDIKKQLEKLAEVGRSGSVIQRERKRKPGTYKDLAKEGNWIRQHHREPPKAPKRRRLEGVDDGVEYRTEKNPPKKTTNKDDIIVTDFSVYPGKWTDEAPRIIVIGDL</sequence>
<keyword evidence="2" id="KW-1185">Reference proteome</keyword>
<dbReference type="WBParaSite" id="PSAMB.scaffold3931size16363.g22940.t1">
    <property type="protein sequence ID" value="PSAMB.scaffold3931size16363.g22940.t1"/>
    <property type="gene ID" value="PSAMB.scaffold3931size16363.g22940"/>
</dbReference>
<proteinExistence type="predicted"/>
<reference evidence="3" key="1">
    <citation type="submission" date="2022-11" db="UniProtKB">
        <authorList>
            <consortium name="WormBaseParasite"/>
        </authorList>
    </citation>
    <scope>IDENTIFICATION</scope>
</reference>
<feature type="compositionally biased region" description="Basic residues" evidence="1">
    <location>
        <begin position="60"/>
        <end position="74"/>
    </location>
</feature>